<reference evidence="11 12" key="1">
    <citation type="submission" date="2019-11" db="EMBL/GenBank/DDBJ databases">
        <title>Gracilibacillus salitolerans sp. nov., a moderate halophile isolated from a saline soil in northwest China.</title>
        <authorList>
            <person name="Gan L."/>
        </authorList>
    </citation>
    <scope>NUCLEOTIDE SEQUENCE [LARGE SCALE GENOMIC DNA]</scope>
    <source>
        <strain evidence="11 12">SCU50</strain>
    </source>
</reference>
<dbReference type="InterPro" id="IPR013977">
    <property type="entry name" value="GcvT_C"/>
</dbReference>
<dbReference type="Gene3D" id="3.30.70.1400">
    <property type="entry name" value="Aminomethyltransferase beta-barrel domains"/>
    <property type="match status" value="1"/>
</dbReference>
<dbReference type="Gene3D" id="3.30.1360.120">
    <property type="entry name" value="Probable tRNA modification gtpase trme, domain 1"/>
    <property type="match status" value="1"/>
</dbReference>
<dbReference type="GO" id="GO:0019464">
    <property type="term" value="P:glycine decarboxylation via glycine cleavage system"/>
    <property type="evidence" value="ECO:0007669"/>
    <property type="project" value="UniProtKB-UniRule"/>
</dbReference>
<comment type="function">
    <text evidence="7">The glycine cleavage system catalyzes the degradation of glycine.</text>
</comment>
<evidence type="ECO:0000313" key="11">
    <source>
        <dbReference type="EMBL" id="QGH33567.1"/>
    </source>
</evidence>
<dbReference type="PIRSF" id="PIRSF006487">
    <property type="entry name" value="GcvT"/>
    <property type="match status" value="1"/>
</dbReference>
<dbReference type="Pfam" id="PF08669">
    <property type="entry name" value="GCV_T_C"/>
    <property type="match status" value="1"/>
</dbReference>
<dbReference type="Proteomes" id="UP000339690">
    <property type="component" value="Chromosome"/>
</dbReference>
<dbReference type="GO" id="GO:0005829">
    <property type="term" value="C:cytosol"/>
    <property type="evidence" value="ECO:0007669"/>
    <property type="project" value="TreeGrafter"/>
</dbReference>
<dbReference type="RefSeq" id="WP_153790589.1">
    <property type="nucleotide sequence ID" value="NZ_CP045915.1"/>
</dbReference>
<feature type="domain" description="GCVT N-terminal" evidence="9">
    <location>
        <begin position="13"/>
        <end position="267"/>
    </location>
</feature>
<dbReference type="InterPro" id="IPR027266">
    <property type="entry name" value="TrmE/GcvT-like"/>
</dbReference>
<dbReference type="GO" id="GO:0008168">
    <property type="term" value="F:methyltransferase activity"/>
    <property type="evidence" value="ECO:0007669"/>
    <property type="project" value="UniProtKB-KW"/>
</dbReference>
<feature type="binding site" evidence="8">
    <location>
        <position position="202"/>
    </location>
    <ligand>
        <name>substrate</name>
    </ligand>
</feature>
<evidence type="ECO:0000256" key="3">
    <source>
        <dbReference type="ARBA" id="ARBA00022576"/>
    </source>
</evidence>
<evidence type="ECO:0000259" key="10">
    <source>
        <dbReference type="Pfam" id="PF08669"/>
    </source>
</evidence>
<dbReference type="InterPro" id="IPR022903">
    <property type="entry name" value="GcvT_bac"/>
</dbReference>
<evidence type="ECO:0000256" key="4">
    <source>
        <dbReference type="ARBA" id="ARBA00022679"/>
    </source>
</evidence>
<dbReference type="Gene3D" id="2.40.30.110">
    <property type="entry name" value="Aminomethyltransferase beta-barrel domains"/>
    <property type="match status" value="1"/>
</dbReference>
<dbReference type="PANTHER" id="PTHR43757">
    <property type="entry name" value="AMINOMETHYLTRANSFERASE"/>
    <property type="match status" value="1"/>
</dbReference>
<protein>
    <recommendedName>
        <fullName evidence="2 7">Aminomethyltransferase</fullName>
        <ecNumber evidence="2 7">2.1.2.10</ecNumber>
    </recommendedName>
    <alternativeName>
        <fullName evidence="5 7">Glycine cleavage system T protein</fullName>
    </alternativeName>
</protein>
<dbReference type="KEGG" id="grc:GI584_05860"/>
<dbReference type="GO" id="GO:0004047">
    <property type="term" value="F:aminomethyltransferase activity"/>
    <property type="evidence" value="ECO:0007669"/>
    <property type="project" value="UniProtKB-UniRule"/>
</dbReference>
<proteinExistence type="inferred from homology"/>
<dbReference type="FunFam" id="3.30.70.1400:FF:000001">
    <property type="entry name" value="Aminomethyltransferase"/>
    <property type="match status" value="1"/>
</dbReference>
<comment type="catalytic activity">
    <reaction evidence="6 7">
        <text>N(6)-[(R)-S(8)-aminomethyldihydrolipoyl]-L-lysyl-[protein] + (6S)-5,6,7,8-tetrahydrofolate = N(6)-[(R)-dihydrolipoyl]-L-lysyl-[protein] + (6R)-5,10-methylene-5,6,7,8-tetrahydrofolate + NH4(+)</text>
        <dbReference type="Rhea" id="RHEA:16945"/>
        <dbReference type="Rhea" id="RHEA-COMP:10475"/>
        <dbReference type="Rhea" id="RHEA-COMP:10492"/>
        <dbReference type="ChEBI" id="CHEBI:15636"/>
        <dbReference type="ChEBI" id="CHEBI:28938"/>
        <dbReference type="ChEBI" id="CHEBI:57453"/>
        <dbReference type="ChEBI" id="CHEBI:83100"/>
        <dbReference type="ChEBI" id="CHEBI:83143"/>
        <dbReference type="EC" id="2.1.2.10"/>
    </reaction>
</comment>
<organism evidence="11 12">
    <name type="scientific">Gracilibacillus salitolerans</name>
    <dbReference type="NCBI Taxonomy" id="2663022"/>
    <lineage>
        <taxon>Bacteria</taxon>
        <taxon>Bacillati</taxon>
        <taxon>Bacillota</taxon>
        <taxon>Bacilli</taxon>
        <taxon>Bacillales</taxon>
        <taxon>Bacillaceae</taxon>
        <taxon>Gracilibacillus</taxon>
    </lineage>
</organism>
<dbReference type="PANTHER" id="PTHR43757:SF2">
    <property type="entry name" value="AMINOMETHYLTRANSFERASE, MITOCHONDRIAL"/>
    <property type="match status" value="1"/>
</dbReference>
<dbReference type="InterPro" id="IPR006222">
    <property type="entry name" value="GCVT_N"/>
</dbReference>
<evidence type="ECO:0000256" key="5">
    <source>
        <dbReference type="ARBA" id="ARBA00031395"/>
    </source>
</evidence>
<accession>A0A5Q2THA1</accession>
<dbReference type="EMBL" id="CP045915">
    <property type="protein sequence ID" value="QGH33567.1"/>
    <property type="molecule type" value="Genomic_DNA"/>
</dbReference>
<gene>
    <name evidence="7 11" type="primary">gcvT</name>
    <name evidence="11" type="ORF">GI584_05860</name>
</gene>
<dbReference type="GO" id="GO:0008483">
    <property type="term" value="F:transaminase activity"/>
    <property type="evidence" value="ECO:0007669"/>
    <property type="project" value="UniProtKB-KW"/>
</dbReference>
<name>A0A5Q2THA1_9BACI</name>
<evidence type="ECO:0000313" key="12">
    <source>
        <dbReference type="Proteomes" id="UP000339690"/>
    </source>
</evidence>
<evidence type="ECO:0000256" key="1">
    <source>
        <dbReference type="ARBA" id="ARBA00008609"/>
    </source>
</evidence>
<dbReference type="InterPro" id="IPR029043">
    <property type="entry name" value="GcvT/YgfZ_C"/>
</dbReference>
<keyword evidence="11" id="KW-0489">Methyltransferase</keyword>
<dbReference type="Gene3D" id="4.10.1250.10">
    <property type="entry name" value="Aminomethyltransferase fragment"/>
    <property type="match status" value="1"/>
</dbReference>
<dbReference type="EC" id="2.1.2.10" evidence="2 7"/>
<comment type="subunit">
    <text evidence="7">The glycine cleavage system is composed of four proteins: P, T, L and H.</text>
</comment>
<dbReference type="NCBIfam" id="TIGR00528">
    <property type="entry name" value="gcvT"/>
    <property type="match status" value="1"/>
</dbReference>
<dbReference type="AlphaFoldDB" id="A0A5Q2THA1"/>
<dbReference type="HAMAP" id="MF_00259">
    <property type="entry name" value="GcvT"/>
    <property type="match status" value="1"/>
</dbReference>
<dbReference type="SUPFAM" id="SSF103025">
    <property type="entry name" value="Folate-binding domain"/>
    <property type="match status" value="1"/>
</dbReference>
<evidence type="ECO:0000256" key="8">
    <source>
        <dbReference type="PIRSR" id="PIRSR006487-1"/>
    </source>
</evidence>
<dbReference type="GO" id="GO:0005960">
    <property type="term" value="C:glycine cleavage complex"/>
    <property type="evidence" value="ECO:0007669"/>
    <property type="project" value="InterPro"/>
</dbReference>
<feature type="domain" description="Aminomethyltransferase C-terminal" evidence="10">
    <location>
        <begin position="287"/>
        <end position="365"/>
    </location>
</feature>
<dbReference type="SUPFAM" id="SSF101790">
    <property type="entry name" value="Aminomethyltransferase beta-barrel domain"/>
    <property type="match status" value="1"/>
</dbReference>
<dbReference type="FunFam" id="4.10.1250.10:FF:000001">
    <property type="entry name" value="Aminomethyltransferase"/>
    <property type="match status" value="1"/>
</dbReference>
<keyword evidence="12" id="KW-1185">Reference proteome</keyword>
<keyword evidence="4 7" id="KW-0808">Transferase</keyword>
<evidence type="ECO:0000256" key="6">
    <source>
        <dbReference type="ARBA" id="ARBA00047665"/>
    </source>
</evidence>
<dbReference type="NCBIfam" id="NF001567">
    <property type="entry name" value="PRK00389.1"/>
    <property type="match status" value="1"/>
</dbReference>
<dbReference type="FunFam" id="2.40.30.110:FF:000003">
    <property type="entry name" value="Aminomethyltransferase"/>
    <property type="match status" value="1"/>
</dbReference>
<comment type="similarity">
    <text evidence="1 7">Belongs to the GcvT family.</text>
</comment>
<evidence type="ECO:0000259" key="9">
    <source>
        <dbReference type="Pfam" id="PF01571"/>
    </source>
</evidence>
<dbReference type="GO" id="GO:0032259">
    <property type="term" value="P:methylation"/>
    <property type="evidence" value="ECO:0007669"/>
    <property type="project" value="UniProtKB-KW"/>
</dbReference>
<sequence>MSDASDLKQTPLFSTYENYGAKVIDFGGWALPVHFSSIIDEHHAVRNKAGLFDVSHMGEILIEGEDAESFVNYMMTNEITKMKENQAQYTAMCYENGGTIDDLLVYKLDHQTFFLVVNAANTDKDFEWIKKHATGDVSVTNISDQVAQLAIQGPNALQILQQLTDVDLNKIGTFRFIQNVKVAGINDVLISRTGYTGEDGFEIYLASNQAAKLWQELLSLEEGPQPCGLGARDTLRFEATLALYGQELTSSITPIEAGIGFTVKTQKRSDFIGKPTLAKEKENGPTRKLVGLEIIGKGIPRHGYKVFTSTEEEIGFVTSGTHSPTLKKPLGLALVQLPYAEKGTKLKVKVRNKLIDAVVVHTPFYQRRRGLT</sequence>
<evidence type="ECO:0000256" key="7">
    <source>
        <dbReference type="HAMAP-Rule" id="MF_00259"/>
    </source>
</evidence>
<dbReference type="InterPro" id="IPR028896">
    <property type="entry name" value="GcvT/YgfZ/DmdA"/>
</dbReference>
<keyword evidence="3 7" id="KW-0032">Aminotransferase</keyword>
<dbReference type="InterPro" id="IPR006223">
    <property type="entry name" value="GcvT"/>
</dbReference>
<dbReference type="Pfam" id="PF01571">
    <property type="entry name" value="GCV_T"/>
    <property type="match status" value="1"/>
</dbReference>
<evidence type="ECO:0000256" key="2">
    <source>
        <dbReference type="ARBA" id="ARBA00012616"/>
    </source>
</evidence>